<dbReference type="PANTHER" id="PTHR32182">
    <property type="entry name" value="DNA REPLICATION AND REPAIR PROTEIN RECF"/>
    <property type="match status" value="1"/>
</dbReference>
<keyword evidence="8 12" id="KW-0067">ATP-binding</keyword>
<keyword evidence="11 12" id="KW-0742">SOS response</keyword>
<dbReference type="EMBL" id="JABXYR010000001">
    <property type="protein sequence ID" value="NWO22682.1"/>
    <property type="molecule type" value="Genomic_DNA"/>
</dbReference>
<evidence type="ECO:0000256" key="11">
    <source>
        <dbReference type="ARBA" id="ARBA00023236"/>
    </source>
</evidence>
<comment type="function">
    <text evidence="12 13">The RecF protein is involved in DNA metabolism; it is required for DNA replication and normal SOS inducibility. RecF binds preferentially to single-stranded, linear DNA. It also seems to bind ATP.</text>
</comment>
<keyword evidence="4 12" id="KW-0963">Cytoplasm</keyword>
<evidence type="ECO:0000256" key="13">
    <source>
        <dbReference type="RuleBase" id="RU000578"/>
    </source>
</evidence>
<dbReference type="GO" id="GO:0006302">
    <property type="term" value="P:double-strand break repair"/>
    <property type="evidence" value="ECO:0007669"/>
    <property type="project" value="TreeGrafter"/>
</dbReference>
<dbReference type="GO" id="GO:0003697">
    <property type="term" value="F:single-stranded DNA binding"/>
    <property type="evidence" value="ECO:0007669"/>
    <property type="project" value="UniProtKB-UniRule"/>
</dbReference>
<proteinExistence type="inferred from homology"/>
<sequence>MRVDSIKLKNFRNYVELKAEFDGKRNIIMGENAQGKTNLIEAIYLCAFARSFRTNNSTDLIKIGEDSCNITAEAVSDDIDKKISITINNSGKKMIKKDNKFLHRTAELLNNLVVVVFSPDDLRIIKDSPEKRRNFIDKEISQLRPSYFDALRNYKEVLRHKNSLIKQLRTPGTDGKMMDMLEIYDMQLAQYGGEIIKSRREFVAMLSEKASKIQSNISKEHETLSIKYVESVAAENILDEIINSREKDIYNGHCSIGPHRDDLDFYINGIDAKKFGSQGQQRTVALALKLAEIQIAEMILGENAVLLLDDVLSELDRERQSYLLNEIEDVQLFLTTTEVNSELLQGMEGGNIFKVKNGTLI</sequence>
<evidence type="ECO:0000259" key="14">
    <source>
        <dbReference type="PROSITE" id="PS50042"/>
    </source>
</evidence>
<evidence type="ECO:0000256" key="1">
    <source>
        <dbReference type="ARBA" id="ARBA00004496"/>
    </source>
</evidence>
<evidence type="ECO:0000256" key="7">
    <source>
        <dbReference type="ARBA" id="ARBA00022763"/>
    </source>
</evidence>
<feature type="domain" description="Cyclic nucleotide-binding" evidence="14">
    <location>
        <begin position="311"/>
        <end position="361"/>
    </location>
</feature>
<dbReference type="HAMAP" id="MF_00365">
    <property type="entry name" value="RecF"/>
    <property type="match status" value="1"/>
</dbReference>
<evidence type="ECO:0000256" key="5">
    <source>
        <dbReference type="ARBA" id="ARBA00022705"/>
    </source>
</evidence>
<protein>
    <recommendedName>
        <fullName evidence="3 12">DNA replication and repair protein RecF</fullName>
    </recommendedName>
</protein>
<dbReference type="AlphaFoldDB" id="A0A7Y8VQI1"/>
<keyword evidence="7 12" id="KW-0227">DNA damage</keyword>
<dbReference type="PROSITE" id="PS00618">
    <property type="entry name" value="RECF_2"/>
    <property type="match status" value="1"/>
</dbReference>
<evidence type="ECO:0000256" key="3">
    <source>
        <dbReference type="ARBA" id="ARBA00020170"/>
    </source>
</evidence>
<keyword evidence="6 12" id="KW-0547">Nucleotide-binding</keyword>
<dbReference type="Gene3D" id="3.40.50.300">
    <property type="entry name" value="P-loop containing nucleotide triphosphate hydrolases"/>
    <property type="match status" value="1"/>
</dbReference>
<evidence type="ECO:0000256" key="10">
    <source>
        <dbReference type="ARBA" id="ARBA00023204"/>
    </source>
</evidence>
<evidence type="ECO:0000313" key="15">
    <source>
        <dbReference type="EMBL" id="NWO22682.1"/>
    </source>
</evidence>
<comment type="caution">
    <text evidence="15">The sequence shown here is derived from an EMBL/GenBank/DDBJ whole genome shotgun (WGS) entry which is preliminary data.</text>
</comment>
<dbReference type="InterPro" id="IPR000595">
    <property type="entry name" value="cNMP-bd_dom"/>
</dbReference>
<dbReference type="Pfam" id="PF02463">
    <property type="entry name" value="SMC_N"/>
    <property type="match status" value="1"/>
</dbReference>
<organism evidence="15 16">
    <name type="scientific">Mogibacterium timidum</name>
    <dbReference type="NCBI Taxonomy" id="35519"/>
    <lineage>
        <taxon>Bacteria</taxon>
        <taxon>Bacillati</taxon>
        <taxon>Bacillota</taxon>
        <taxon>Clostridia</taxon>
        <taxon>Peptostreptococcales</taxon>
        <taxon>Anaerovoracaceae</taxon>
        <taxon>Mogibacterium</taxon>
    </lineage>
</organism>
<dbReference type="Proteomes" id="UP000526307">
    <property type="component" value="Unassembled WGS sequence"/>
</dbReference>
<dbReference type="GO" id="GO:0009432">
    <property type="term" value="P:SOS response"/>
    <property type="evidence" value="ECO:0007669"/>
    <property type="project" value="UniProtKB-UniRule"/>
</dbReference>
<dbReference type="Gene3D" id="1.20.1050.90">
    <property type="entry name" value="RecF/RecN/SMC, N-terminal domain"/>
    <property type="match status" value="1"/>
</dbReference>
<feature type="binding site" evidence="12">
    <location>
        <begin position="30"/>
        <end position="37"/>
    </location>
    <ligand>
        <name>ATP</name>
        <dbReference type="ChEBI" id="CHEBI:30616"/>
    </ligand>
</feature>
<dbReference type="GO" id="GO:0005524">
    <property type="term" value="F:ATP binding"/>
    <property type="evidence" value="ECO:0007669"/>
    <property type="project" value="UniProtKB-UniRule"/>
</dbReference>
<reference evidence="15 16" key="1">
    <citation type="submission" date="2020-06" db="EMBL/GenBank/DDBJ databases">
        <title>Mogibacterium timidum strain W9173 genomic sequence.</title>
        <authorList>
            <person name="Wade W.G."/>
            <person name="Johnston C.D."/>
            <person name="Chen T."/>
            <person name="Dewhirst F.E."/>
        </authorList>
    </citation>
    <scope>NUCLEOTIDE SEQUENCE [LARGE SCALE GENOMIC DNA]</scope>
    <source>
        <strain evidence="15 16">W9173</strain>
    </source>
</reference>
<keyword evidence="16" id="KW-1185">Reference proteome</keyword>
<keyword evidence="9 12" id="KW-0238">DNA-binding</keyword>
<dbReference type="RefSeq" id="WP_036380483.1">
    <property type="nucleotide sequence ID" value="NZ_CAUTAN010000026.1"/>
</dbReference>
<dbReference type="NCBIfam" id="TIGR00611">
    <property type="entry name" value="recf"/>
    <property type="match status" value="1"/>
</dbReference>
<comment type="subcellular location">
    <subcellularLocation>
        <location evidence="1 12 13">Cytoplasm</location>
    </subcellularLocation>
</comment>
<dbReference type="PROSITE" id="PS50042">
    <property type="entry name" value="CNMP_BINDING_3"/>
    <property type="match status" value="1"/>
</dbReference>
<evidence type="ECO:0000256" key="9">
    <source>
        <dbReference type="ARBA" id="ARBA00023125"/>
    </source>
</evidence>
<dbReference type="InterPro" id="IPR001238">
    <property type="entry name" value="DNA-binding_RecF"/>
</dbReference>
<gene>
    <name evidence="12 15" type="primary">recF</name>
    <name evidence="15" type="ORF">HW270_01065</name>
</gene>
<dbReference type="GO" id="GO:0000731">
    <property type="term" value="P:DNA synthesis involved in DNA repair"/>
    <property type="evidence" value="ECO:0007669"/>
    <property type="project" value="TreeGrafter"/>
</dbReference>
<dbReference type="PANTHER" id="PTHR32182:SF0">
    <property type="entry name" value="DNA REPLICATION AND REPAIR PROTEIN RECF"/>
    <property type="match status" value="1"/>
</dbReference>
<dbReference type="SUPFAM" id="SSF52540">
    <property type="entry name" value="P-loop containing nucleoside triphosphate hydrolases"/>
    <property type="match status" value="1"/>
</dbReference>
<dbReference type="GO" id="GO:0006260">
    <property type="term" value="P:DNA replication"/>
    <property type="evidence" value="ECO:0007669"/>
    <property type="project" value="UniProtKB-UniRule"/>
</dbReference>
<evidence type="ECO:0000256" key="2">
    <source>
        <dbReference type="ARBA" id="ARBA00008016"/>
    </source>
</evidence>
<evidence type="ECO:0000256" key="6">
    <source>
        <dbReference type="ARBA" id="ARBA00022741"/>
    </source>
</evidence>
<evidence type="ECO:0000256" key="4">
    <source>
        <dbReference type="ARBA" id="ARBA00022490"/>
    </source>
</evidence>
<keyword evidence="10 12" id="KW-0234">DNA repair</keyword>
<dbReference type="GO" id="GO:0005737">
    <property type="term" value="C:cytoplasm"/>
    <property type="evidence" value="ECO:0007669"/>
    <property type="project" value="UniProtKB-SubCell"/>
</dbReference>
<dbReference type="PROSITE" id="PS00617">
    <property type="entry name" value="RECF_1"/>
    <property type="match status" value="1"/>
</dbReference>
<evidence type="ECO:0000256" key="12">
    <source>
        <dbReference type="HAMAP-Rule" id="MF_00365"/>
    </source>
</evidence>
<evidence type="ECO:0000313" key="16">
    <source>
        <dbReference type="Proteomes" id="UP000526307"/>
    </source>
</evidence>
<dbReference type="InterPro" id="IPR042174">
    <property type="entry name" value="RecF_2"/>
</dbReference>
<dbReference type="InterPro" id="IPR027417">
    <property type="entry name" value="P-loop_NTPase"/>
</dbReference>
<dbReference type="InterPro" id="IPR018078">
    <property type="entry name" value="DNA-binding_RecF_CS"/>
</dbReference>
<comment type="similarity">
    <text evidence="2 12 13">Belongs to the RecF family.</text>
</comment>
<dbReference type="InterPro" id="IPR003395">
    <property type="entry name" value="RecF/RecN/SMC_N"/>
</dbReference>
<evidence type="ECO:0000256" key="8">
    <source>
        <dbReference type="ARBA" id="ARBA00022840"/>
    </source>
</evidence>
<name>A0A7Y8VQI1_9FIRM</name>
<accession>A0A7Y8VQI1</accession>
<keyword evidence="5 12" id="KW-0235">DNA replication</keyword>